<proteinExistence type="predicted"/>
<evidence type="ECO:0000313" key="3">
    <source>
        <dbReference type="Proteomes" id="UP000278962"/>
    </source>
</evidence>
<evidence type="ECO:0000256" key="1">
    <source>
        <dbReference type="SAM" id="SignalP"/>
    </source>
</evidence>
<dbReference type="AlphaFoldDB" id="A0A660L086"/>
<organism evidence="2 3">
    <name type="scientific">Solirubrobacter pauli</name>
    <dbReference type="NCBI Taxonomy" id="166793"/>
    <lineage>
        <taxon>Bacteria</taxon>
        <taxon>Bacillati</taxon>
        <taxon>Actinomycetota</taxon>
        <taxon>Thermoleophilia</taxon>
        <taxon>Solirubrobacterales</taxon>
        <taxon>Solirubrobacteraceae</taxon>
        <taxon>Solirubrobacter</taxon>
    </lineage>
</organism>
<feature type="signal peptide" evidence="1">
    <location>
        <begin position="1"/>
        <end position="20"/>
    </location>
</feature>
<accession>A0A660L086</accession>
<sequence>MRRLLVAVTAAGALAVSACGAEEASVVKTAFEQDIKSANVTVDLSMKAQGQETTVKLAGPFQSNGENKLPSVDWKLNIAAAGMPKPIDGQIISTGDDAFVVYGGETYQVGKENIAKLKLSGAGGGMESADLGKMLTRMQDWFPETSGTQDAELDGEAVTRISGKLDLSEALKDMKEMAKQPGASGFEGLEDLSNRDLKEVEKVVSDPNFTIDVGKSDGKLRRIAANLTINADGQKGALAFSVKLADVDKPVKIQAPSGGRPIEELMQRFQRDFGGGGAEPAAIPEDATVS</sequence>
<reference evidence="2 3" key="1">
    <citation type="submission" date="2018-10" db="EMBL/GenBank/DDBJ databases">
        <title>Genomic Encyclopedia of Archaeal and Bacterial Type Strains, Phase II (KMG-II): from individual species to whole genera.</title>
        <authorList>
            <person name="Goeker M."/>
        </authorList>
    </citation>
    <scope>NUCLEOTIDE SEQUENCE [LARGE SCALE GENOMIC DNA]</scope>
    <source>
        <strain evidence="2 3">DSM 14954</strain>
    </source>
</reference>
<name>A0A660L086_9ACTN</name>
<protein>
    <recommendedName>
        <fullName evidence="4">Lipoprotein</fullName>
    </recommendedName>
</protein>
<keyword evidence="3" id="KW-1185">Reference proteome</keyword>
<dbReference type="Proteomes" id="UP000278962">
    <property type="component" value="Unassembled WGS sequence"/>
</dbReference>
<evidence type="ECO:0000313" key="2">
    <source>
        <dbReference type="EMBL" id="RKQ87276.1"/>
    </source>
</evidence>
<keyword evidence="1" id="KW-0732">Signal</keyword>
<dbReference type="Gene3D" id="2.50.20.20">
    <property type="match status" value="1"/>
</dbReference>
<evidence type="ECO:0008006" key="4">
    <source>
        <dbReference type="Google" id="ProtNLM"/>
    </source>
</evidence>
<feature type="chain" id="PRO_5038399335" description="Lipoprotein" evidence="1">
    <location>
        <begin position="21"/>
        <end position="290"/>
    </location>
</feature>
<comment type="caution">
    <text evidence="2">The sequence shown here is derived from an EMBL/GenBank/DDBJ whole genome shotgun (WGS) entry which is preliminary data.</text>
</comment>
<dbReference type="PROSITE" id="PS51257">
    <property type="entry name" value="PROKAR_LIPOPROTEIN"/>
    <property type="match status" value="1"/>
</dbReference>
<dbReference type="EMBL" id="RBIL01000002">
    <property type="protein sequence ID" value="RKQ87276.1"/>
    <property type="molecule type" value="Genomic_DNA"/>
</dbReference>
<gene>
    <name evidence="2" type="ORF">C8N24_5297</name>
</gene>